<accession>A0ABQ0JAL9</accession>
<evidence type="ECO:0000313" key="2">
    <source>
        <dbReference type="EMBL" id="GAL25796.1"/>
    </source>
</evidence>
<comment type="caution">
    <text evidence="2">The sequence shown here is derived from an EMBL/GenBank/DDBJ whole genome shotgun (WGS) entry which is preliminary data.</text>
</comment>
<protein>
    <recommendedName>
        <fullName evidence="1">GAF domain-containing protein</fullName>
    </recommendedName>
</protein>
<sequence>MADLYSNTALGKLIQQVTEAKFDDVPEQLQRLIKYLMQMMQADRMTLGRLLDDEKIEFLSVSRKGVRPILDSQDFVATHRPIDKEVIGLIKEGKVRVFNSSLTETFGKPERLKQYDLDQSKGFVLIPIFLRDEPWGQLTCVRLEHHHQWDDQLIAMLQQASITIASAYERYLFYRQAVEQNNELKH</sequence>
<dbReference type="InterPro" id="IPR029016">
    <property type="entry name" value="GAF-like_dom_sf"/>
</dbReference>
<dbReference type="Pfam" id="PF01590">
    <property type="entry name" value="GAF"/>
    <property type="match status" value="1"/>
</dbReference>
<proteinExistence type="predicted"/>
<organism evidence="2 3">
    <name type="scientific">Vibrio variabilis</name>
    <dbReference type="NCBI Taxonomy" id="990271"/>
    <lineage>
        <taxon>Bacteria</taxon>
        <taxon>Pseudomonadati</taxon>
        <taxon>Pseudomonadota</taxon>
        <taxon>Gammaproteobacteria</taxon>
        <taxon>Vibrionales</taxon>
        <taxon>Vibrionaceae</taxon>
        <taxon>Vibrio</taxon>
    </lineage>
</organism>
<gene>
    <name evidence="2" type="ORF">JCM19239_4283</name>
</gene>
<dbReference type="Gene3D" id="3.30.450.40">
    <property type="match status" value="1"/>
</dbReference>
<keyword evidence="3" id="KW-1185">Reference proteome</keyword>
<evidence type="ECO:0000313" key="3">
    <source>
        <dbReference type="Proteomes" id="UP000029223"/>
    </source>
</evidence>
<reference evidence="3" key="2">
    <citation type="submission" date="2014-09" db="EMBL/GenBank/DDBJ databases">
        <authorList>
            <consortium name="NBRP consortium"/>
            <person name="Sawabe T."/>
            <person name="Meirelles P."/>
            <person name="Nakanishi M."/>
            <person name="Sayaka M."/>
            <person name="Hattori M."/>
            <person name="Ohkuma M."/>
        </authorList>
    </citation>
    <scope>NUCLEOTIDE SEQUENCE [LARGE SCALE GENOMIC DNA]</scope>
    <source>
        <strain evidence="3">JCM 19239</strain>
    </source>
</reference>
<reference evidence="3" key="1">
    <citation type="submission" date="2014-09" db="EMBL/GenBank/DDBJ databases">
        <title>Vibrio variabilis JCM 19239. (C206) whole genome shotgun sequence.</title>
        <authorList>
            <person name="Sawabe T."/>
            <person name="Meirelles P."/>
            <person name="Nakanishi M."/>
            <person name="Sayaka M."/>
            <person name="Hattori M."/>
            <person name="Ohkuma M."/>
        </authorList>
    </citation>
    <scope>NUCLEOTIDE SEQUENCE [LARGE SCALE GENOMIC DNA]</scope>
    <source>
        <strain evidence="3">JCM 19239</strain>
    </source>
</reference>
<dbReference type="SMART" id="SM00065">
    <property type="entry name" value="GAF"/>
    <property type="match status" value="1"/>
</dbReference>
<dbReference type="EMBL" id="BBMS01000012">
    <property type="protein sequence ID" value="GAL25796.1"/>
    <property type="molecule type" value="Genomic_DNA"/>
</dbReference>
<evidence type="ECO:0000259" key="1">
    <source>
        <dbReference type="SMART" id="SM00065"/>
    </source>
</evidence>
<dbReference type="InterPro" id="IPR003018">
    <property type="entry name" value="GAF"/>
</dbReference>
<dbReference type="Proteomes" id="UP000029223">
    <property type="component" value="Unassembled WGS sequence"/>
</dbReference>
<feature type="domain" description="GAF" evidence="1">
    <location>
        <begin position="24"/>
        <end position="178"/>
    </location>
</feature>
<name>A0ABQ0JAL9_9VIBR</name>
<dbReference type="SUPFAM" id="SSF55781">
    <property type="entry name" value="GAF domain-like"/>
    <property type="match status" value="1"/>
</dbReference>